<evidence type="ECO:0000313" key="2">
    <source>
        <dbReference type="EMBL" id="KAG7346546.1"/>
    </source>
</evidence>
<evidence type="ECO:0000313" key="4">
    <source>
        <dbReference type="Proteomes" id="UP000693970"/>
    </source>
</evidence>
<gene>
    <name evidence="2" type="ORF">IV203_005614</name>
    <name evidence="3" type="ORF">IV203_012363</name>
    <name evidence="1" type="ORF">IV203_023194</name>
</gene>
<evidence type="ECO:0000313" key="3">
    <source>
        <dbReference type="EMBL" id="KAG7349766.1"/>
    </source>
</evidence>
<comment type="caution">
    <text evidence="1">The sequence shown here is derived from an EMBL/GenBank/DDBJ whole genome shotgun (WGS) entry which is preliminary data.</text>
</comment>
<dbReference type="AlphaFoldDB" id="A0A9K3KCU3"/>
<dbReference type="EMBL" id="JAGRRH010000026">
    <property type="protein sequence ID" value="KAG7341243.1"/>
    <property type="molecule type" value="Genomic_DNA"/>
</dbReference>
<dbReference type="EMBL" id="JAGRRH010000021">
    <property type="protein sequence ID" value="KAG7346546.1"/>
    <property type="molecule type" value="Genomic_DNA"/>
</dbReference>
<dbReference type="EMBL" id="JAGRRH010000019">
    <property type="protein sequence ID" value="KAG7349766.1"/>
    <property type="molecule type" value="Genomic_DNA"/>
</dbReference>
<reference evidence="1" key="1">
    <citation type="journal article" date="2021" name="Sci. Rep.">
        <title>Diploid genomic architecture of Nitzschia inconspicua, an elite biomass production diatom.</title>
        <authorList>
            <person name="Oliver A."/>
            <person name="Podell S."/>
            <person name="Pinowska A."/>
            <person name="Traller J.C."/>
            <person name="Smith S.R."/>
            <person name="McClure R."/>
            <person name="Beliaev A."/>
            <person name="Bohutskyi P."/>
            <person name="Hill E.A."/>
            <person name="Rabines A."/>
            <person name="Zheng H."/>
            <person name="Allen L.Z."/>
            <person name="Kuo A."/>
            <person name="Grigoriev I.V."/>
            <person name="Allen A.E."/>
            <person name="Hazlebeck D."/>
            <person name="Allen E.E."/>
        </authorList>
    </citation>
    <scope>NUCLEOTIDE SEQUENCE</scope>
    <source>
        <strain evidence="1">Hildebrandi</strain>
    </source>
</reference>
<proteinExistence type="predicted"/>
<dbReference type="Proteomes" id="UP000693970">
    <property type="component" value="Unassembled WGS sequence"/>
</dbReference>
<name>A0A9K3KCU3_9STRA</name>
<organism evidence="1 4">
    <name type="scientific">Nitzschia inconspicua</name>
    <dbReference type="NCBI Taxonomy" id="303405"/>
    <lineage>
        <taxon>Eukaryota</taxon>
        <taxon>Sar</taxon>
        <taxon>Stramenopiles</taxon>
        <taxon>Ochrophyta</taxon>
        <taxon>Bacillariophyta</taxon>
        <taxon>Bacillariophyceae</taxon>
        <taxon>Bacillariophycidae</taxon>
        <taxon>Bacillariales</taxon>
        <taxon>Bacillariaceae</taxon>
        <taxon>Nitzschia</taxon>
    </lineage>
</organism>
<accession>A0A9K3KCU3</accession>
<protein>
    <submittedName>
        <fullName evidence="1">Uncharacterized protein</fullName>
    </submittedName>
</protein>
<reference evidence="1" key="2">
    <citation type="submission" date="2021-04" db="EMBL/GenBank/DDBJ databases">
        <authorList>
            <person name="Podell S."/>
        </authorList>
    </citation>
    <scope>NUCLEOTIDE SEQUENCE</scope>
    <source>
        <strain evidence="1">Hildebrandi</strain>
    </source>
</reference>
<sequence>MSLDAYNRALFMLNRSATTAGSSNATTSPVHPDELELYSQELYSQLQTAALGILDREKPENTMKAMVPKLLEFF</sequence>
<keyword evidence="4" id="KW-1185">Reference proteome</keyword>
<evidence type="ECO:0000313" key="1">
    <source>
        <dbReference type="EMBL" id="KAG7341243.1"/>
    </source>
</evidence>